<sequence>MTSISDEDRTAAARDRVARLIGAASLEVIPLRGAEAKVSAVPRGTTVTITCSPKFGLDRTVAHTASAVANGYRVVPHLAARMVEDERALRRFVARVVDLGVDELFVIGGDGDEPVGRFSSAVEVLHALQDFDHGVRRIGVGGYPEGHPKIAAARLTEALLAKQVHADYLVSQLCFDGVALLRWLEDVRARGVGLPLRIGLAAPIRTARLVELSLKIGVGQSLRYLTKQHGMVGGLLLGRSYAPENLLHELGERLTSPELGIEGLHVFTFNQVDVTVDWQRRIAGE</sequence>
<keyword evidence="10" id="KW-1185">Reference proteome</keyword>
<organism evidence="9 10">
    <name type="scientific">Amycolatopsis rhabdoformis</name>
    <dbReference type="NCBI Taxonomy" id="1448059"/>
    <lineage>
        <taxon>Bacteria</taxon>
        <taxon>Bacillati</taxon>
        <taxon>Actinomycetota</taxon>
        <taxon>Actinomycetes</taxon>
        <taxon>Pseudonocardiales</taxon>
        <taxon>Pseudonocardiaceae</taxon>
        <taxon>Amycolatopsis</taxon>
    </lineage>
</organism>
<comment type="pathway">
    <text evidence="2 8">One-carbon metabolism; tetrahydrofolate interconversion.</text>
</comment>
<evidence type="ECO:0000256" key="1">
    <source>
        <dbReference type="ARBA" id="ARBA00001974"/>
    </source>
</evidence>
<evidence type="ECO:0000256" key="3">
    <source>
        <dbReference type="ARBA" id="ARBA00006743"/>
    </source>
</evidence>
<dbReference type="Pfam" id="PF02219">
    <property type="entry name" value="MTHFR"/>
    <property type="match status" value="1"/>
</dbReference>
<evidence type="ECO:0000256" key="2">
    <source>
        <dbReference type="ARBA" id="ARBA00004777"/>
    </source>
</evidence>
<dbReference type="PANTHER" id="PTHR45754:SF3">
    <property type="entry name" value="METHYLENETETRAHYDROFOLATE REDUCTASE (NADPH)"/>
    <property type="match status" value="1"/>
</dbReference>
<evidence type="ECO:0000313" key="9">
    <source>
        <dbReference type="EMBL" id="WSE33593.1"/>
    </source>
</evidence>
<evidence type="ECO:0000256" key="4">
    <source>
        <dbReference type="ARBA" id="ARBA00022630"/>
    </source>
</evidence>
<comment type="catalytic activity">
    <reaction evidence="7">
        <text>(6S)-5-methyl-5,6,7,8-tetrahydrofolate + NAD(+) = (6R)-5,10-methylene-5,6,7,8-tetrahydrofolate + NADH + H(+)</text>
        <dbReference type="Rhea" id="RHEA:19821"/>
        <dbReference type="ChEBI" id="CHEBI:15378"/>
        <dbReference type="ChEBI" id="CHEBI:15636"/>
        <dbReference type="ChEBI" id="CHEBI:18608"/>
        <dbReference type="ChEBI" id="CHEBI:57540"/>
        <dbReference type="ChEBI" id="CHEBI:57945"/>
        <dbReference type="EC" id="1.5.1.54"/>
    </reaction>
    <physiologicalReaction direction="right-to-left" evidence="7">
        <dbReference type="Rhea" id="RHEA:19823"/>
    </physiologicalReaction>
</comment>
<keyword evidence="5 8" id="KW-0274">FAD</keyword>
<dbReference type="GO" id="GO:0004489">
    <property type="term" value="F:methylenetetrahydrofolate reductase [NAD(P)H] activity"/>
    <property type="evidence" value="ECO:0007669"/>
    <property type="project" value="UniProtKB-EC"/>
</dbReference>
<accession>A0ABZ1IIP1</accession>
<dbReference type="PANTHER" id="PTHR45754">
    <property type="entry name" value="METHYLENETETRAHYDROFOLATE REDUCTASE"/>
    <property type="match status" value="1"/>
</dbReference>
<reference evidence="9 10" key="1">
    <citation type="journal article" date="2015" name="Int. J. Syst. Evol. Microbiol.">
        <title>Amycolatopsis rhabdoformis sp. nov., an actinomycete isolated from a tropical forest soil.</title>
        <authorList>
            <person name="Souza W.R."/>
            <person name="Silva R.E."/>
            <person name="Goodfellow M."/>
            <person name="Busarakam K."/>
            <person name="Figueiro F.S."/>
            <person name="Ferreira D."/>
            <person name="Rodrigues-Filho E."/>
            <person name="Moraes L.A.B."/>
            <person name="Zucchi T.D."/>
        </authorList>
    </citation>
    <scope>NUCLEOTIDE SEQUENCE [LARGE SCALE GENOMIC DNA]</scope>
    <source>
        <strain evidence="9 10">NCIMB 14900</strain>
    </source>
</reference>
<keyword evidence="6 8" id="KW-0560">Oxidoreductase</keyword>
<dbReference type="EMBL" id="CP142149">
    <property type="protein sequence ID" value="WSE33593.1"/>
    <property type="molecule type" value="Genomic_DNA"/>
</dbReference>
<dbReference type="RefSeq" id="WP_326836392.1">
    <property type="nucleotide sequence ID" value="NZ_CP142149.1"/>
</dbReference>
<evidence type="ECO:0000256" key="6">
    <source>
        <dbReference type="ARBA" id="ARBA00023002"/>
    </source>
</evidence>
<dbReference type="Proteomes" id="UP001330812">
    <property type="component" value="Chromosome"/>
</dbReference>
<comment type="cofactor">
    <cofactor evidence="1 8">
        <name>FAD</name>
        <dbReference type="ChEBI" id="CHEBI:57692"/>
    </cofactor>
</comment>
<name>A0ABZ1IIP1_9PSEU</name>
<evidence type="ECO:0000256" key="5">
    <source>
        <dbReference type="ARBA" id="ARBA00022827"/>
    </source>
</evidence>
<dbReference type="InterPro" id="IPR029041">
    <property type="entry name" value="FAD-linked_oxidoreductase-like"/>
</dbReference>
<proteinExistence type="inferred from homology"/>
<gene>
    <name evidence="9" type="ORF">VSH64_16015</name>
</gene>
<evidence type="ECO:0000313" key="10">
    <source>
        <dbReference type="Proteomes" id="UP001330812"/>
    </source>
</evidence>
<evidence type="ECO:0000256" key="7">
    <source>
        <dbReference type="ARBA" id="ARBA00048628"/>
    </source>
</evidence>
<dbReference type="Gene3D" id="3.20.20.220">
    <property type="match status" value="1"/>
</dbReference>
<comment type="similarity">
    <text evidence="3 8">Belongs to the methylenetetrahydrofolate reductase family.</text>
</comment>
<dbReference type="InterPro" id="IPR003171">
    <property type="entry name" value="Mehydrof_redctse-like"/>
</dbReference>
<evidence type="ECO:0000256" key="8">
    <source>
        <dbReference type="RuleBase" id="RU003862"/>
    </source>
</evidence>
<keyword evidence="4 8" id="KW-0285">Flavoprotein</keyword>
<dbReference type="SUPFAM" id="SSF51730">
    <property type="entry name" value="FAD-linked oxidoreductase"/>
    <property type="match status" value="1"/>
</dbReference>
<protein>
    <recommendedName>
        <fullName evidence="8">Methylenetetrahydrofolate reductase</fullName>
    </recommendedName>
</protein>